<organism evidence="3 4">
    <name type="scientific">Chitinophaga pinensis</name>
    <dbReference type="NCBI Taxonomy" id="79329"/>
    <lineage>
        <taxon>Bacteria</taxon>
        <taxon>Pseudomonadati</taxon>
        <taxon>Bacteroidota</taxon>
        <taxon>Chitinophagia</taxon>
        <taxon>Chitinophagales</taxon>
        <taxon>Chitinophagaceae</taxon>
        <taxon>Chitinophaga</taxon>
    </lineage>
</organism>
<evidence type="ECO:0000256" key="1">
    <source>
        <dbReference type="SAM" id="Coils"/>
    </source>
</evidence>
<feature type="transmembrane region" description="Helical" evidence="2">
    <location>
        <begin position="71"/>
        <end position="95"/>
    </location>
</feature>
<dbReference type="AlphaFoldDB" id="A0A5C6LVB5"/>
<gene>
    <name evidence="3" type="ORF">FEF09_07725</name>
</gene>
<keyword evidence="2" id="KW-0472">Membrane</keyword>
<keyword evidence="2" id="KW-0812">Transmembrane</keyword>
<reference evidence="3 4" key="1">
    <citation type="submission" date="2019-08" db="EMBL/GenBank/DDBJ databases">
        <title>Whole genome sequencing of chitin degrading bacteria Chitinophaga pinensis YS16.</title>
        <authorList>
            <person name="Singh R.P."/>
            <person name="Manchanda G."/>
            <person name="Maurya I.K."/>
            <person name="Joshi N.K."/>
            <person name="Srivastava A.K."/>
        </authorList>
    </citation>
    <scope>NUCLEOTIDE SEQUENCE [LARGE SCALE GENOMIC DNA]</scope>
    <source>
        <strain evidence="3 4">YS-16</strain>
    </source>
</reference>
<evidence type="ECO:0000313" key="3">
    <source>
        <dbReference type="EMBL" id="TWW01335.1"/>
    </source>
</evidence>
<feature type="coiled-coil region" evidence="1">
    <location>
        <begin position="101"/>
        <end position="149"/>
    </location>
</feature>
<keyword evidence="1" id="KW-0175">Coiled coil</keyword>
<sequence>MFLGLGYLIHKFQEENGVQKYAKIATLILITFVFDGILAYEITEKIYDIKKNDVIDKVVPDYTIGLAFHTINFWLIIFAGFIVYLIWGFVFDFVLAAHGKIDKVNVALKEKDKQIQDVNTQVSDMHTGADKLTHYIDDAKTQIKKLQEAIAGVIIPSEFETCMYSFMAGWLAWMSGAGKSGTELDTAENIVRDFIGTVTYTTPKTDAL</sequence>
<comment type="caution">
    <text evidence="3">The sequence shown here is derived from an EMBL/GenBank/DDBJ whole genome shotgun (WGS) entry which is preliminary data.</text>
</comment>
<keyword evidence="4" id="KW-1185">Reference proteome</keyword>
<dbReference type="EMBL" id="VOHS01000005">
    <property type="protein sequence ID" value="TWW01335.1"/>
    <property type="molecule type" value="Genomic_DNA"/>
</dbReference>
<dbReference type="OrthoDB" id="635705at2"/>
<protein>
    <submittedName>
        <fullName evidence="3">Uncharacterized protein</fullName>
    </submittedName>
</protein>
<evidence type="ECO:0000313" key="4">
    <source>
        <dbReference type="Proteomes" id="UP000318815"/>
    </source>
</evidence>
<feature type="transmembrane region" description="Helical" evidence="2">
    <location>
        <begin position="21"/>
        <end position="40"/>
    </location>
</feature>
<dbReference type="Proteomes" id="UP000318815">
    <property type="component" value="Unassembled WGS sequence"/>
</dbReference>
<dbReference type="RefSeq" id="WP_146304559.1">
    <property type="nucleotide sequence ID" value="NZ_VOHS01000005.1"/>
</dbReference>
<keyword evidence="2" id="KW-1133">Transmembrane helix</keyword>
<name>A0A5C6LVB5_9BACT</name>
<proteinExistence type="predicted"/>
<evidence type="ECO:0000256" key="2">
    <source>
        <dbReference type="SAM" id="Phobius"/>
    </source>
</evidence>
<accession>A0A5C6LVB5</accession>